<dbReference type="PANTHER" id="PTHR10963:SF22">
    <property type="entry name" value="GLYCOSIDASE CRH2-RELATED"/>
    <property type="match status" value="1"/>
</dbReference>
<dbReference type="Pfam" id="PF00722">
    <property type="entry name" value="Glyco_hydro_16"/>
    <property type="match status" value="1"/>
</dbReference>
<feature type="region of interest" description="Disordered" evidence="4">
    <location>
        <begin position="285"/>
        <end position="349"/>
    </location>
</feature>
<evidence type="ECO:0000256" key="2">
    <source>
        <dbReference type="ARBA" id="ARBA00022801"/>
    </source>
</evidence>
<gene>
    <name evidence="7" type="ORF">HK105_204405</name>
</gene>
<comment type="caution">
    <text evidence="7">The sequence shown here is derived from an EMBL/GenBank/DDBJ whole genome shotgun (WGS) entry which is preliminary data.</text>
</comment>
<evidence type="ECO:0000313" key="8">
    <source>
        <dbReference type="Proteomes" id="UP001527925"/>
    </source>
</evidence>
<feature type="signal peptide" evidence="5">
    <location>
        <begin position="1"/>
        <end position="16"/>
    </location>
</feature>
<organism evidence="7 8">
    <name type="scientific">Polyrhizophydium stewartii</name>
    <dbReference type="NCBI Taxonomy" id="2732419"/>
    <lineage>
        <taxon>Eukaryota</taxon>
        <taxon>Fungi</taxon>
        <taxon>Fungi incertae sedis</taxon>
        <taxon>Chytridiomycota</taxon>
        <taxon>Chytridiomycota incertae sedis</taxon>
        <taxon>Chytridiomycetes</taxon>
        <taxon>Rhizophydiales</taxon>
        <taxon>Rhizophydiales incertae sedis</taxon>
        <taxon>Polyrhizophydium</taxon>
    </lineage>
</organism>
<dbReference type="SUPFAM" id="SSF49899">
    <property type="entry name" value="Concanavalin A-like lectins/glucanases"/>
    <property type="match status" value="1"/>
</dbReference>
<feature type="compositionally biased region" description="Gly residues" evidence="4">
    <location>
        <begin position="311"/>
        <end position="325"/>
    </location>
</feature>
<proteinExistence type="predicted"/>
<dbReference type="Gene3D" id="2.60.120.200">
    <property type="match status" value="1"/>
</dbReference>
<accession>A0ABR4N8Y3</accession>
<keyword evidence="8" id="KW-1185">Reference proteome</keyword>
<keyword evidence="3" id="KW-0326">Glycosidase</keyword>
<dbReference type="InterPro" id="IPR050546">
    <property type="entry name" value="Glycosyl_Hydrlase_16"/>
</dbReference>
<evidence type="ECO:0000313" key="7">
    <source>
        <dbReference type="EMBL" id="KAL2915981.1"/>
    </source>
</evidence>
<name>A0ABR4N8Y3_9FUNG</name>
<feature type="chain" id="PRO_5046028255" description="GH16 domain-containing protein" evidence="5">
    <location>
        <begin position="17"/>
        <end position="371"/>
    </location>
</feature>
<protein>
    <recommendedName>
        <fullName evidence="6">GH16 domain-containing protein</fullName>
    </recommendedName>
</protein>
<dbReference type="Proteomes" id="UP001527925">
    <property type="component" value="Unassembled WGS sequence"/>
</dbReference>
<evidence type="ECO:0000256" key="4">
    <source>
        <dbReference type="SAM" id="MobiDB-lite"/>
    </source>
</evidence>
<evidence type="ECO:0000256" key="1">
    <source>
        <dbReference type="ARBA" id="ARBA00022729"/>
    </source>
</evidence>
<dbReference type="InterPro" id="IPR013320">
    <property type="entry name" value="ConA-like_dom_sf"/>
</dbReference>
<dbReference type="InterPro" id="IPR000757">
    <property type="entry name" value="Beta-glucanase-like"/>
</dbReference>
<keyword evidence="1 5" id="KW-0732">Signal</keyword>
<evidence type="ECO:0000259" key="6">
    <source>
        <dbReference type="PROSITE" id="PS51762"/>
    </source>
</evidence>
<evidence type="ECO:0000256" key="5">
    <source>
        <dbReference type="SAM" id="SignalP"/>
    </source>
</evidence>
<reference evidence="7 8" key="1">
    <citation type="submission" date="2023-09" db="EMBL/GenBank/DDBJ databases">
        <title>Pangenome analysis of Batrachochytrium dendrobatidis and related Chytrids.</title>
        <authorList>
            <person name="Yacoub M.N."/>
            <person name="Stajich J.E."/>
            <person name="James T.Y."/>
        </authorList>
    </citation>
    <scope>NUCLEOTIDE SEQUENCE [LARGE SCALE GENOMIC DNA]</scope>
    <source>
        <strain evidence="7 8">JEL0888</strain>
    </source>
</reference>
<feature type="domain" description="GH16" evidence="6">
    <location>
        <begin position="17"/>
        <end position="261"/>
    </location>
</feature>
<dbReference type="PANTHER" id="PTHR10963">
    <property type="entry name" value="GLYCOSYL HYDROLASE-RELATED"/>
    <property type="match status" value="1"/>
</dbReference>
<dbReference type="PROSITE" id="PS51762">
    <property type="entry name" value="GH16_2"/>
    <property type="match status" value="1"/>
</dbReference>
<keyword evidence="2" id="KW-0378">Hydrolase</keyword>
<feature type="compositionally biased region" description="Low complexity" evidence="4">
    <location>
        <begin position="326"/>
        <end position="349"/>
    </location>
</feature>
<feature type="compositionally biased region" description="Low complexity" evidence="4">
    <location>
        <begin position="294"/>
        <end position="310"/>
    </location>
</feature>
<dbReference type="EMBL" id="JADGIZ020000019">
    <property type="protein sequence ID" value="KAL2915981.1"/>
    <property type="molecule type" value="Genomic_DNA"/>
</dbReference>
<sequence length="371" mass="38727">MLAAAALLAALPLALAQLPGQVTIPAGFSTGNCKTGRYNFAKDRVMDLGGVASKRFDVDRTQYDFVVEYGSVDYSATGINLNLVKNADATKAAQGVLISTTRYMTYGRITARFNPAASPGVISTLVTWSDKQQAIPNSVEWTQDEIDWEILGKDVSKPETNLFSYKTTNLERGLHGGPIASTIAGSGPFEYTIDWRSDRIDWIVNGNVVKTVNRADSKSTTNSIPNGDAWFPVSASRVQISVWDGSISQANWAGAPVNWNGATTLKVPYEYVDIQCYDKNNQPVPSYLADGSGPATTEAPAPKPTTTAGSGSNGSGSNGSGGNGSGSSTQSGNTITSLPRSSGNGANSAESLAAGSLLSAIAAGAAAIFAF</sequence>
<evidence type="ECO:0000256" key="3">
    <source>
        <dbReference type="ARBA" id="ARBA00023295"/>
    </source>
</evidence>